<keyword evidence="2" id="KW-1185">Reference proteome</keyword>
<gene>
    <name evidence="1" type="ORF">L1987_14414</name>
</gene>
<name>A0ACB9J3C9_9ASTR</name>
<reference evidence="1 2" key="2">
    <citation type="journal article" date="2022" name="Mol. Ecol. Resour.">
        <title>The genomes of chicory, endive, great burdock and yacon provide insights into Asteraceae paleo-polyploidization history and plant inulin production.</title>
        <authorList>
            <person name="Fan W."/>
            <person name="Wang S."/>
            <person name="Wang H."/>
            <person name="Wang A."/>
            <person name="Jiang F."/>
            <person name="Liu H."/>
            <person name="Zhao H."/>
            <person name="Xu D."/>
            <person name="Zhang Y."/>
        </authorList>
    </citation>
    <scope>NUCLEOTIDE SEQUENCE [LARGE SCALE GENOMIC DNA]</scope>
    <source>
        <strain evidence="2">cv. Yunnan</strain>
        <tissue evidence="1">Leaves</tissue>
    </source>
</reference>
<reference evidence="2" key="1">
    <citation type="journal article" date="2022" name="Mol. Ecol. Resour.">
        <title>The genomes of chicory, endive, great burdock and yacon provide insights into Asteraceae palaeo-polyploidization history and plant inulin production.</title>
        <authorList>
            <person name="Fan W."/>
            <person name="Wang S."/>
            <person name="Wang H."/>
            <person name="Wang A."/>
            <person name="Jiang F."/>
            <person name="Liu H."/>
            <person name="Zhao H."/>
            <person name="Xu D."/>
            <person name="Zhang Y."/>
        </authorList>
    </citation>
    <scope>NUCLEOTIDE SEQUENCE [LARGE SCALE GENOMIC DNA]</scope>
    <source>
        <strain evidence="2">cv. Yunnan</strain>
    </source>
</reference>
<organism evidence="1 2">
    <name type="scientific">Smallanthus sonchifolius</name>
    <dbReference type="NCBI Taxonomy" id="185202"/>
    <lineage>
        <taxon>Eukaryota</taxon>
        <taxon>Viridiplantae</taxon>
        <taxon>Streptophyta</taxon>
        <taxon>Embryophyta</taxon>
        <taxon>Tracheophyta</taxon>
        <taxon>Spermatophyta</taxon>
        <taxon>Magnoliopsida</taxon>
        <taxon>eudicotyledons</taxon>
        <taxon>Gunneridae</taxon>
        <taxon>Pentapetalae</taxon>
        <taxon>asterids</taxon>
        <taxon>campanulids</taxon>
        <taxon>Asterales</taxon>
        <taxon>Asteraceae</taxon>
        <taxon>Asteroideae</taxon>
        <taxon>Heliantheae alliance</taxon>
        <taxon>Millerieae</taxon>
        <taxon>Smallanthus</taxon>
    </lineage>
</organism>
<dbReference type="EMBL" id="CM042022">
    <property type="protein sequence ID" value="KAI3814770.1"/>
    <property type="molecule type" value="Genomic_DNA"/>
</dbReference>
<sequence>MSGPHHRNRFSDCGHIPRSTNEEQLEDQLMLLHILAMTSLNKTWPEGSGSRVNWKIVKELVGNLSMWIMRMMFSLLGMTLGRSL</sequence>
<protein>
    <submittedName>
        <fullName evidence="1">Uncharacterized protein</fullName>
    </submittedName>
</protein>
<dbReference type="Proteomes" id="UP001056120">
    <property type="component" value="Linkage Group LG05"/>
</dbReference>
<accession>A0ACB9J3C9</accession>
<evidence type="ECO:0000313" key="1">
    <source>
        <dbReference type="EMBL" id="KAI3814770.1"/>
    </source>
</evidence>
<comment type="caution">
    <text evidence="1">The sequence shown here is derived from an EMBL/GenBank/DDBJ whole genome shotgun (WGS) entry which is preliminary data.</text>
</comment>
<evidence type="ECO:0000313" key="2">
    <source>
        <dbReference type="Proteomes" id="UP001056120"/>
    </source>
</evidence>
<proteinExistence type="predicted"/>